<dbReference type="Gene3D" id="3.40.50.300">
    <property type="entry name" value="P-loop containing nucleotide triphosphate hydrolases"/>
    <property type="match status" value="1"/>
</dbReference>
<dbReference type="InterPro" id="IPR003593">
    <property type="entry name" value="AAA+_ATPase"/>
</dbReference>
<dbReference type="PROSITE" id="PS50893">
    <property type="entry name" value="ABC_TRANSPORTER_2"/>
    <property type="match status" value="1"/>
</dbReference>
<dbReference type="PANTHER" id="PTHR42734">
    <property type="entry name" value="METAL TRANSPORT SYSTEM ATP-BINDING PROTEIN TM_0124-RELATED"/>
    <property type="match status" value="1"/>
</dbReference>
<dbReference type="GO" id="GO:0016887">
    <property type="term" value="F:ATP hydrolysis activity"/>
    <property type="evidence" value="ECO:0007669"/>
    <property type="project" value="InterPro"/>
</dbReference>
<evidence type="ECO:0000256" key="1">
    <source>
        <dbReference type="ARBA" id="ARBA00005417"/>
    </source>
</evidence>
<dbReference type="GO" id="GO:0005524">
    <property type="term" value="F:ATP binding"/>
    <property type="evidence" value="ECO:0007669"/>
    <property type="project" value="UniProtKB-KW"/>
</dbReference>
<evidence type="ECO:0000256" key="4">
    <source>
        <dbReference type="ARBA" id="ARBA00022840"/>
    </source>
</evidence>
<sequence>MQNILEVKNLTVNFNNEKVIDNLSFNLKKGENLVVVGPNGAGKTVLLRTLIGMIPFEGEIKWEKDVKIGYVPQKILPEKNIPLSIEEFFNFKKIDSNQIVKALKSVGINDLSVLKKKIGVISSGQLQRILIAWSLIGNPEILLFDEPLSGIDIEGEETIYNLLSRIEKERDLTIILITHDLSVVYKFADSVLCLNKESICYGPPQEALTPERLSQLYGGEIKLYKHDHH</sequence>
<comment type="caution">
    <text evidence="6">The sequence shown here is derived from an EMBL/GenBank/DDBJ whole genome shotgun (WGS) entry which is preliminary data.</text>
</comment>
<protein>
    <submittedName>
        <fullName evidence="6">ABC transporter ATP-binding protein</fullName>
    </submittedName>
</protein>
<organism evidence="6 7">
    <name type="scientific">Candidatus Wolfebacteria bacterium CG1_02_39_135</name>
    <dbReference type="NCBI Taxonomy" id="1805425"/>
    <lineage>
        <taxon>Bacteria</taxon>
        <taxon>Candidatus Wolfeibacteriota</taxon>
    </lineage>
</organism>
<keyword evidence="3" id="KW-0547">Nucleotide-binding</keyword>
<dbReference type="InterPro" id="IPR003439">
    <property type="entry name" value="ABC_transporter-like_ATP-bd"/>
</dbReference>
<evidence type="ECO:0000313" key="6">
    <source>
        <dbReference type="EMBL" id="OIO65791.1"/>
    </source>
</evidence>
<name>A0A1J4Y5H1_9BACT</name>
<evidence type="ECO:0000313" key="7">
    <source>
        <dbReference type="Proteomes" id="UP000182693"/>
    </source>
</evidence>
<evidence type="ECO:0000256" key="3">
    <source>
        <dbReference type="ARBA" id="ARBA00022741"/>
    </source>
</evidence>
<dbReference type="PANTHER" id="PTHR42734:SF17">
    <property type="entry name" value="METAL TRANSPORT SYSTEM ATP-BINDING PROTEIN TM_0124-RELATED"/>
    <property type="match status" value="1"/>
</dbReference>
<dbReference type="SMART" id="SM00382">
    <property type="entry name" value="AAA"/>
    <property type="match status" value="1"/>
</dbReference>
<feature type="domain" description="ABC transporter" evidence="5">
    <location>
        <begin position="5"/>
        <end position="221"/>
    </location>
</feature>
<evidence type="ECO:0000256" key="2">
    <source>
        <dbReference type="ARBA" id="ARBA00022448"/>
    </source>
</evidence>
<dbReference type="InterPro" id="IPR050153">
    <property type="entry name" value="Metal_Ion_Import_ABC"/>
</dbReference>
<dbReference type="STRING" id="1805425.AUJ30_00410"/>
<gene>
    <name evidence="6" type="ORF">AUJ30_00410</name>
</gene>
<keyword evidence="4 6" id="KW-0067">ATP-binding</keyword>
<keyword evidence="2" id="KW-0813">Transport</keyword>
<dbReference type="SUPFAM" id="SSF52540">
    <property type="entry name" value="P-loop containing nucleoside triphosphate hydrolases"/>
    <property type="match status" value="1"/>
</dbReference>
<dbReference type="InterPro" id="IPR027417">
    <property type="entry name" value="P-loop_NTPase"/>
</dbReference>
<evidence type="ECO:0000259" key="5">
    <source>
        <dbReference type="PROSITE" id="PS50893"/>
    </source>
</evidence>
<proteinExistence type="inferred from homology"/>
<dbReference type="Pfam" id="PF00005">
    <property type="entry name" value="ABC_tran"/>
    <property type="match status" value="1"/>
</dbReference>
<dbReference type="AlphaFoldDB" id="A0A1J4Y5H1"/>
<comment type="similarity">
    <text evidence="1">Belongs to the ABC transporter superfamily.</text>
</comment>
<reference evidence="6 7" key="1">
    <citation type="journal article" date="2016" name="Environ. Microbiol.">
        <title>Genomic resolution of a cold subsurface aquifer community provides metabolic insights for novel microbes adapted to high CO concentrations.</title>
        <authorList>
            <person name="Probst A.J."/>
            <person name="Castelle C.J."/>
            <person name="Singh A."/>
            <person name="Brown C.T."/>
            <person name="Anantharaman K."/>
            <person name="Sharon I."/>
            <person name="Hug L.A."/>
            <person name="Burstein D."/>
            <person name="Emerson J.B."/>
            <person name="Thomas B.C."/>
            <person name="Banfield J.F."/>
        </authorList>
    </citation>
    <scope>NUCLEOTIDE SEQUENCE [LARGE SCALE GENOMIC DNA]</scope>
    <source>
        <strain evidence="6">CG1_02_39_135</strain>
    </source>
</reference>
<dbReference type="Proteomes" id="UP000182693">
    <property type="component" value="Unassembled WGS sequence"/>
</dbReference>
<accession>A0A1J4Y5H1</accession>
<dbReference type="EMBL" id="MNWX01000006">
    <property type="protein sequence ID" value="OIO65791.1"/>
    <property type="molecule type" value="Genomic_DNA"/>
</dbReference>